<proteinExistence type="predicted"/>
<dbReference type="EMBL" id="CP003639">
    <property type="protein sequence ID" value="AFM42929.1"/>
    <property type="molecule type" value="Genomic_DNA"/>
</dbReference>
<accession>I4DAV5</accession>
<dbReference type="Gene3D" id="3.40.50.300">
    <property type="entry name" value="P-loop containing nucleotide triphosphate hydrolases"/>
    <property type="match status" value="2"/>
</dbReference>
<evidence type="ECO:0000313" key="3">
    <source>
        <dbReference type="Proteomes" id="UP000002892"/>
    </source>
</evidence>
<evidence type="ECO:0000313" key="2">
    <source>
        <dbReference type="EMBL" id="AFM42929.1"/>
    </source>
</evidence>
<protein>
    <recommendedName>
        <fullName evidence="1">Type IV secretion system coupling protein TraD DNA-binding domain-containing protein</fullName>
    </recommendedName>
</protein>
<dbReference type="PANTHER" id="PTHR30121:SF6">
    <property type="entry name" value="SLR6007 PROTEIN"/>
    <property type="match status" value="1"/>
</dbReference>
<sequence length="587" mass="66006">MRLPVGMLETNHECVWNGKETVFHRTFRVVTWPHSEIQQAWYDLATDEQGIIFRVRHSLSPSPFTVSPDLRRKINRLKGNTTGVDQTRARDDELSGLEKIQKLIMHKVRRKEKLVDVTTFLTISAPDLETLDHDCEAAIGICSAYEIVLEPIHGCQAPGSLLTTPMGMVDFTGANFWSPWTMLSSRGAFLMPWGVGTAGDGFGNYVGCATDSNVPINVDFSRGFSGLASNMIFFGMTGEGKTQEIHTLLQSFHAEDKYIIVFDVDGEYRQHCEELGGLYIDLSGVSGQFPDPCIIPPPSGSDDVMEDQFRYDRMRSAVTRTFSIMGHLNDLEEGAVERAIDSAFEEFSISPEDPSTWDRSHHVTLKLIYSYLEKYSNEDPDARDAKRKCWRGIKGGLARFFSDPLQYTEQPNRAVFFHLGDPGRTADRRASELKFSMVINTAWEWIRQNRRANRGSVIVADEFQRLVSDPILGVFIADLQTTIRKWNGIQIIATNTPGQLWDVEIDGNKKLGDKIWGNAPLKGIFALEEDQLRALRNHVSIPDGVADAISNQMGSHAFCLRYGGNKWAQARSDVPPQEAALYKTRTK</sequence>
<dbReference type="AlphaFoldDB" id="I4DAV5"/>
<reference evidence="2 3" key="1">
    <citation type="journal article" date="2012" name="J. Bacteriol.">
        <title>Complete genome sequences of Desulfosporosinus orientis DSM765T, Desulfosporosinus youngiae DSM17734T, Desulfosporosinus meridiei DSM13257T, and Desulfosporosinus acidiphilus DSM22704T.</title>
        <authorList>
            <person name="Pester M."/>
            <person name="Brambilla E."/>
            <person name="Alazard D."/>
            <person name="Rattei T."/>
            <person name="Weinmaier T."/>
            <person name="Han J."/>
            <person name="Lucas S."/>
            <person name="Lapidus A."/>
            <person name="Cheng J.F."/>
            <person name="Goodwin L."/>
            <person name="Pitluck S."/>
            <person name="Peters L."/>
            <person name="Ovchinnikova G."/>
            <person name="Teshima H."/>
            <person name="Detter J.C."/>
            <person name="Han C.S."/>
            <person name="Tapia R."/>
            <person name="Land M.L."/>
            <person name="Hauser L."/>
            <person name="Kyrpides N.C."/>
            <person name="Ivanova N.N."/>
            <person name="Pagani I."/>
            <person name="Huntmann M."/>
            <person name="Wei C.L."/>
            <person name="Davenport K.W."/>
            <person name="Daligault H."/>
            <person name="Chain P.S."/>
            <person name="Chen A."/>
            <person name="Mavromatis K."/>
            <person name="Markowitz V."/>
            <person name="Szeto E."/>
            <person name="Mikhailova N."/>
            <person name="Pati A."/>
            <person name="Wagner M."/>
            <person name="Woyke T."/>
            <person name="Ollivier B."/>
            <person name="Klenk H.P."/>
            <person name="Spring S."/>
            <person name="Loy A."/>
        </authorList>
    </citation>
    <scope>NUCLEOTIDE SEQUENCE [LARGE SCALE GENOMIC DNA]</scope>
    <source>
        <strain evidence="3">DSM 22704 / JCM 16185 / SJ4</strain>
    </source>
</reference>
<feature type="domain" description="Type IV secretion system coupling protein TraD DNA-binding" evidence="1">
    <location>
        <begin position="229"/>
        <end position="270"/>
    </location>
</feature>
<dbReference type="eggNOG" id="COG0433">
    <property type="taxonomic scope" value="Bacteria"/>
</dbReference>
<dbReference type="InterPro" id="IPR051162">
    <property type="entry name" value="T4SS_component"/>
</dbReference>
<evidence type="ECO:0000259" key="1">
    <source>
        <dbReference type="Pfam" id="PF10412"/>
    </source>
</evidence>
<dbReference type="InterPro" id="IPR019476">
    <property type="entry name" value="T4SS_TraD_DNA-bd"/>
</dbReference>
<keyword evidence="3" id="KW-1185">Reference proteome</keyword>
<dbReference type="SUPFAM" id="SSF52540">
    <property type="entry name" value="P-loop containing nucleoside triphosphate hydrolases"/>
    <property type="match status" value="1"/>
</dbReference>
<dbReference type="Proteomes" id="UP000002892">
    <property type="component" value="Chromosome"/>
</dbReference>
<dbReference type="STRING" id="646529.Desaci_4066"/>
<organism evidence="2 3">
    <name type="scientific">Desulfosporosinus acidiphilus (strain DSM 22704 / JCM 16185 / SJ4)</name>
    <dbReference type="NCBI Taxonomy" id="646529"/>
    <lineage>
        <taxon>Bacteria</taxon>
        <taxon>Bacillati</taxon>
        <taxon>Bacillota</taxon>
        <taxon>Clostridia</taxon>
        <taxon>Eubacteriales</taxon>
        <taxon>Desulfitobacteriaceae</taxon>
        <taxon>Desulfosporosinus</taxon>
    </lineage>
</organism>
<gene>
    <name evidence="2" type="ordered locus">Desaci_4066</name>
</gene>
<dbReference type="PANTHER" id="PTHR30121">
    <property type="entry name" value="UNCHARACTERIZED PROTEIN YJGR-RELATED"/>
    <property type="match status" value="1"/>
</dbReference>
<dbReference type="KEGG" id="dai:Desaci_4066"/>
<dbReference type="OrthoDB" id="9804380at2"/>
<dbReference type="Pfam" id="PF10412">
    <property type="entry name" value="TrwB_AAD_bind"/>
    <property type="match status" value="1"/>
</dbReference>
<dbReference type="RefSeq" id="WP_014828915.1">
    <property type="nucleotide sequence ID" value="NC_018068.1"/>
</dbReference>
<dbReference type="InterPro" id="IPR027417">
    <property type="entry name" value="P-loop_NTPase"/>
</dbReference>
<name>I4DAV5_DESAJ</name>
<dbReference type="HOGENOM" id="CLU_437369_0_0_9"/>